<evidence type="ECO:0000313" key="1">
    <source>
        <dbReference type="EMBL" id="GAA4670731.1"/>
    </source>
</evidence>
<evidence type="ECO:0000313" key="2">
    <source>
        <dbReference type="Proteomes" id="UP001500192"/>
    </source>
</evidence>
<accession>A0ABP8VSH3</accession>
<organism evidence="1 2">
    <name type="scientific">Amycolatopsis dongchuanensis</name>
    <dbReference type="NCBI Taxonomy" id="1070866"/>
    <lineage>
        <taxon>Bacteria</taxon>
        <taxon>Bacillati</taxon>
        <taxon>Actinomycetota</taxon>
        <taxon>Actinomycetes</taxon>
        <taxon>Pseudonocardiales</taxon>
        <taxon>Pseudonocardiaceae</taxon>
        <taxon>Amycolatopsis</taxon>
    </lineage>
</organism>
<protein>
    <submittedName>
        <fullName evidence="1">Uncharacterized protein</fullName>
    </submittedName>
</protein>
<dbReference type="EMBL" id="BAABIB010000169">
    <property type="protein sequence ID" value="GAA4670731.1"/>
    <property type="molecule type" value="Genomic_DNA"/>
</dbReference>
<name>A0ABP8VSH3_9PSEU</name>
<dbReference type="Proteomes" id="UP001500192">
    <property type="component" value="Unassembled WGS sequence"/>
</dbReference>
<comment type="caution">
    <text evidence="1">The sequence shown here is derived from an EMBL/GenBank/DDBJ whole genome shotgun (WGS) entry which is preliminary data.</text>
</comment>
<reference evidence="2" key="1">
    <citation type="journal article" date="2019" name="Int. J. Syst. Evol. Microbiol.">
        <title>The Global Catalogue of Microorganisms (GCM) 10K type strain sequencing project: providing services to taxonomists for standard genome sequencing and annotation.</title>
        <authorList>
            <consortium name="The Broad Institute Genomics Platform"/>
            <consortium name="The Broad Institute Genome Sequencing Center for Infectious Disease"/>
            <person name="Wu L."/>
            <person name="Ma J."/>
        </authorList>
    </citation>
    <scope>NUCLEOTIDE SEQUENCE [LARGE SCALE GENOMIC DNA]</scope>
    <source>
        <strain evidence="2">JCM 18054</strain>
    </source>
</reference>
<sequence>MPPTLARATFASLVPGRWGDRSVSTVAPSVTRAAGSGRPGPDVDQVLGKVGGAIGTGMPATMRVRLAPGVVTMMTRSDVLTVYKG</sequence>
<proteinExistence type="predicted"/>
<keyword evidence="2" id="KW-1185">Reference proteome</keyword>
<gene>
    <name evidence="1" type="ORF">GCM10023214_76870</name>
</gene>